<evidence type="ECO:0000313" key="1">
    <source>
        <dbReference type="EMBL" id="GAG09732.1"/>
    </source>
</evidence>
<comment type="caution">
    <text evidence="1">The sequence shown here is derived from an EMBL/GenBank/DDBJ whole genome shotgun (WGS) entry which is preliminary data.</text>
</comment>
<dbReference type="EMBL" id="BARS01023279">
    <property type="protein sequence ID" value="GAG09732.1"/>
    <property type="molecule type" value="Genomic_DNA"/>
</dbReference>
<protein>
    <submittedName>
        <fullName evidence="1">Uncharacterized protein</fullName>
    </submittedName>
</protein>
<name>X0VEQ4_9ZZZZ</name>
<dbReference type="AlphaFoldDB" id="X0VEQ4"/>
<accession>X0VEQ4</accession>
<gene>
    <name evidence="1" type="ORF">S01H1_37088</name>
</gene>
<proteinExistence type="predicted"/>
<reference evidence="1" key="1">
    <citation type="journal article" date="2014" name="Front. Microbiol.">
        <title>High frequency of phylogenetically diverse reductive dehalogenase-homologous genes in deep subseafloor sedimentary metagenomes.</title>
        <authorList>
            <person name="Kawai M."/>
            <person name="Futagami T."/>
            <person name="Toyoda A."/>
            <person name="Takaki Y."/>
            <person name="Nishi S."/>
            <person name="Hori S."/>
            <person name="Arai W."/>
            <person name="Tsubouchi T."/>
            <person name="Morono Y."/>
            <person name="Uchiyama I."/>
            <person name="Ito T."/>
            <person name="Fujiyama A."/>
            <person name="Inagaki F."/>
            <person name="Takami H."/>
        </authorList>
    </citation>
    <scope>NUCLEOTIDE SEQUENCE</scope>
    <source>
        <strain evidence="1">Expedition CK06-06</strain>
    </source>
</reference>
<feature type="non-terminal residue" evidence="1">
    <location>
        <position position="1"/>
    </location>
</feature>
<sequence>GALSLRLIQVLRYKDMLEIIGIKTYICYLLKI</sequence>
<organism evidence="1">
    <name type="scientific">marine sediment metagenome</name>
    <dbReference type="NCBI Taxonomy" id="412755"/>
    <lineage>
        <taxon>unclassified sequences</taxon>
        <taxon>metagenomes</taxon>
        <taxon>ecological metagenomes</taxon>
    </lineage>
</organism>